<keyword evidence="2" id="KW-1185">Reference proteome</keyword>
<name>A0ABR7M1Y5_9ACTN</name>
<dbReference type="Proteomes" id="UP000805614">
    <property type="component" value="Unassembled WGS sequence"/>
</dbReference>
<evidence type="ECO:0000313" key="1">
    <source>
        <dbReference type="EMBL" id="MBC6471051.1"/>
    </source>
</evidence>
<sequence>MTELPADDQYEVIHLGGEAAVVVPLEEYRRLRELERRARLSEQADADEAAALAEYRAQQEAGTVAAVSQAEVRRRFGLMAR</sequence>
<organism evidence="1 2">
    <name type="scientific">Actinomadura alba</name>
    <dbReference type="NCBI Taxonomy" id="406431"/>
    <lineage>
        <taxon>Bacteria</taxon>
        <taxon>Bacillati</taxon>
        <taxon>Actinomycetota</taxon>
        <taxon>Actinomycetes</taxon>
        <taxon>Streptosporangiales</taxon>
        <taxon>Thermomonosporaceae</taxon>
        <taxon>Actinomadura</taxon>
    </lineage>
</organism>
<evidence type="ECO:0000313" key="2">
    <source>
        <dbReference type="Proteomes" id="UP000805614"/>
    </source>
</evidence>
<protein>
    <recommendedName>
        <fullName evidence="3">Antitoxin</fullName>
    </recommendedName>
</protein>
<gene>
    <name evidence="1" type="ORF">HKK74_37015</name>
</gene>
<reference evidence="1 2" key="1">
    <citation type="submission" date="2020-06" db="EMBL/GenBank/DDBJ databases">
        <title>Actinomadura xiongansis sp. nov., isolated from soil of Baiyangdian.</title>
        <authorList>
            <person name="Zhang X."/>
        </authorList>
    </citation>
    <scope>NUCLEOTIDE SEQUENCE [LARGE SCALE GENOMIC DNA]</scope>
    <source>
        <strain evidence="1 2">HBUM206468</strain>
    </source>
</reference>
<dbReference type="RefSeq" id="WP_187248090.1">
    <property type="nucleotide sequence ID" value="NZ_BAAAOK010000009.1"/>
</dbReference>
<comment type="caution">
    <text evidence="1">The sequence shown here is derived from an EMBL/GenBank/DDBJ whole genome shotgun (WGS) entry which is preliminary data.</text>
</comment>
<proteinExistence type="predicted"/>
<accession>A0ABR7M1Y5</accession>
<dbReference type="EMBL" id="JABVEC010000055">
    <property type="protein sequence ID" value="MBC6471051.1"/>
    <property type="molecule type" value="Genomic_DNA"/>
</dbReference>
<evidence type="ECO:0008006" key="3">
    <source>
        <dbReference type="Google" id="ProtNLM"/>
    </source>
</evidence>